<proteinExistence type="inferred from homology"/>
<dbReference type="KEGG" id="sti:Sthe_3203"/>
<dbReference type="HOGENOM" id="CLU_028458_4_2_0"/>
<dbReference type="InterPro" id="IPR011234">
    <property type="entry name" value="Fumarylacetoacetase-like_C"/>
</dbReference>
<dbReference type="GO" id="GO:0019752">
    <property type="term" value="P:carboxylic acid metabolic process"/>
    <property type="evidence" value="ECO:0007669"/>
    <property type="project" value="UniProtKB-ARBA"/>
</dbReference>
<reference evidence="6" key="1">
    <citation type="submission" date="2009-11" db="EMBL/GenBank/DDBJ databases">
        <title>The complete chromosome 2 of Sphaerobacter thermophilus DSM 20745.</title>
        <authorList>
            <person name="Lucas S."/>
            <person name="Copeland A."/>
            <person name="Lapidus A."/>
            <person name="Glavina del Rio T."/>
            <person name="Dalin E."/>
            <person name="Tice H."/>
            <person name="Bruce D."/>
            <person name="Goodwin L."/>
            <person name="Pitluck S."/>
            <person name="Kyrpides N."/>
            <person name="Mavromatis K."/>
            <person name="Ivanova N."/>
            <person name="Mikhailova N."/>
            <person name="LaButti K.M."/>
            <person name="Clum A."/>
            <person name="Sun H.I."/>
            <person name="Brettin T."/>
            <person name="Detter J.C."/>
            <person name="Han C."/>
            <person name="Larimer F."/>
            <person name="Land M."/>
            <person name="Hauser L."/>
            <person name="Markowitz V."/>
            <person name="Cheng J.F."/>
            <person name="Hugenholtz P."/>
            <person name="Woyke T."/>
            <person name="Wu D."/>
            <person name="Steenblock K."/>
            <person name="Schneider S."/>
            <person name="Pukall R."/>
            <person name="Goeker M."/>
            <person name="Klenk H.P."/>
            <person name="Eisen J.A."/>
        </authorList>
    </citation>
    <scope>NUCLEOTIDE SEQUENCE [LARGE SCALE GENOMIC DNA]</scope>
    <source>
        <strain evidence="6">ATCC 49802 / DSM 20745 / S 6022</strain>
    </source>
</reference>
<dbReference type="Proteomes" id="UP000002027">
    <property type="component" value="Chromosome 2"/>
</dbReference>
<keyword evidence="5" id="KW-0413">Isomerase</keyword>
<dbReference type="GO" id="GO:0046872">
    <property type="term" value="F:metal ion binding"/>
    <property type="evidence" value="ECO:0007669"/>
    <property type="project" value="UniProtKB-KW"/>
</dbReference>
<sequence>MDSMHIVRFRDGERAAYGVLEDGVVRRASGDPFSGLTPGTEVGPLEQVTLLPPVAPSKIVAIGLNYLDHITQDAHGFEQPENPIIFLKPPSSLLAHGGNIVLPQGTERVESEAELAVVIGRRARYVPAERAYDYILGFTCSNDVSARDYQFKDGQWARAKSFDTFTPIGPAIATGLRADDLAIACRLNGEVRQQSTTAQLLFDVPYLVEFISRVMTLEPGDVIMTGTPAGPPRMAPGDVVEIEIEGVGVLRNGVVAEELPG</sequence>
<protein>
    <submittedName>
        <fullName evidence="5">5-carboxymethyl-2-hydroxymuconateDelta-isomerase</fullName>
        <ecNumber evidence="5">5.3.3.10</ecNumber>
    </submittedName>
</protein>
<dbReference type="GO" id="GO:0008704">
    <property type="term" value="F:5-carboxymethyl-2-hydroxymuconate delta-isomerase activity"/>
    <property type="evidence" value="ECO:0007669"/>
    <property type="project" value="UniProtKB-EC"/>
</dbReference>
<dbReference type="Pfam" id="PF01557">
    <property type="entry name" value="FAA_hydrolase"/>
    <property type="match status" value="1"/>
</dbReference>
<gene>
    <name evidence="5" type="ordered locus">Sthe_3203</name>
</gene>
<organism evidence="5 6">
    <name type="scientific">Sphaerobacter thermophilus (strain ATCC 49802 / DSM 20745 / KCCM 41009 / NCIMB 13125 / S 6022)</name>
    <dbReference type="NCBI Taxonomy" id="479434"/>
    <lineage>
        <taxon>Bacteria</taxon>
        <taxon>Pseudomonadati</taxon>
        <taxon>Thermomicrobiota</taxon>
        <taxon>Thermomicrobia</taxon>
        <taxon>Sphaerobacterales</taxon>
        <taxon>Sphaerobacterineae</taxon>
        <taxon>Sphaerobacteraceae</taxon>
        <taxon>Sphaerobacter</taxon>
    </lineage>
</organism>
<dbReference type="PANTHER" id="PTHR42796:SF4">
    <property type="entry name" value="FUMARYLACETOACETATE HYDROLASE DOMAIN-CONTAINING PROTEIN 2A"/>
    <property type="match status" value="1"/>
</dbReference>
<keyword evidence="6" id="KW-1185">Reference proteome</keyword>
<dbReference type="InParanoid" id="D1C9W0"/>
<evidence type="ECO:0000259" key="4">
    <source>
        <dbReference type="Pfam" id="PF10370"/>
    </source>
</evidence>
<dbReference type="EC" id="5.3.3.10" evidence="5"/>
<feature type="domain" description="Rv2993c-like N-terminal" evidence="4">
    <location>
        <begin position="4"/>
        <end position="53"/>
    </location>
</feature>
<reference evidence="5 6" key="2">
    <citation type="journal article" date="2010" name="Stand. Genomic Sci.">
        <title>Complete genome sequence of Desulfohalobium retbaense type strain (HR(100)).</title>
        <authorList>
            <person name="Spring S."/>
            <person name="Nolan M."/>
            <person name="Lapidus A."/>
            <person name="Glavina Del Rio T."/>
            <person name="Copeland A."/>
            <person name="Tice H."/>
            <person name="Cheng J.F."/>
            <person name="Lucas S."/>
            <person name="Land M."/>
            <person name="Chen F."/>
            <person name="Bruce D."/>
            <person name="Goodwin L."/>
            <person name="Pitluck S."/>
            <person name="Ivanova N."/>
            <person name="Mavromatis K."/>
            <person name="Mikhailova N."/>
            <person name="Pati A."/>
            <person name="Chen A."/>
            <person name="Palaniappan K."/>
            <person name="Hauser L."/>
            <person name="Chang Y.J."/>
            <person name="Jeffries C.D."/>
            <person name="Munk C."/>
            <person name="Kiss H."/>
            <person name="Chain P."/>
            <person name="Han C."/>
            <person name="Brettin T."/>
            <person name="Detter J.C."/>
            <person name="Schuler E."/>
            <person name="Goker M."/>
            <person name="Rohde M."/>
            <person name="Bristow J."/>
            <person name="Eisen J.A."/>
            <person name="Markowitz V."/>
            <person name="Hugenholtz P."/>
            <person name="Kyrpides N.C."/>
            <person name="Klenk H.P."/>
        </authorList>
    </citation>
    <scope>NUCLEOTIDE SEQUENCE [LARGE SCALE GENOMIC DNA]</scope>
    <source>
        <strain evidence="6">ATCC 49802 / DSM 20745 / S 6022</strain>
    </source>
</reference>
<dbReference type="FunCoup" id="D1C9W0">
    <property type="interactions" value="372"/>
</dbReference>
<keyword evidence="2" id="KW-0479">Metal-binding</keyword>
<dbReference type="InterPro" id="IPR018833">
    <property type="entry name" value="Rv2993c-like_N"/>
</dbReference>
<dbReference type="SUPFAM" id="SSF56529">
    <property type="entry name" value="FAH"/>
    <property type="match status" value="1"/>
</dbReference>
<evidence type="ECO:0000259" key="3">
    <source>
        <dbReference type="Pfam" id="PF01557"/>
    </source>
</evidence>
<dbReference type="FunFam" id="3.90.850.10:FF:000002">
    <property type="entry name" value="2-hydroxyhepta-2,4-diene-1,7-dioate isomerase"/>
    <property type="match status" value="1"/>
</dbReference>
<evidence type="ECO:0000256" key="2">
    <source>
        <dbReference type="ARBA" id="ARBA00022723"/>
    </source>
</evidence>
<feature type="domain" description="Fumarylacetoacetase-like C-terminal" evidence="3">
    <location>
        <begin position="58"/>
        <end position="255"/>
    </location>
</feature>
<evidence type="ECO:0000313" key="5">
    <source>
        <dbReference type="EMBL" id="ACZ40603.1"/>
    </source>
</evidence>
<dbReference type="InterPro" id="IPR036663">
    <property type="entry name" value="Fumarylacetoacetase_C_sf"/>
</dbReference>
<accession>D1C9W0</accession>
<dbReference type="Pfam" id="PF10370">
    <property type="entry name" value="Rv2993c-like_N"/>
    <property type="match status" value="1"/>
</dbReference>
<dbReference type="Gene3D" id="3.90.850.10">
    <property type="entry name" value="Fumarylacetoacetase-like, C-terminal domain"/>
    <property type="match status" value="1"/>
</dbReference>
<name>D1C9W0_SPHTD</name>
<dbReference type="InterPro" id="IPR051121">
    <property type="entry name" value="FAH"/>
</dbReference>
<comment type="similarity">
    <text evidence="1">Belongs to the FAH family.</text>
</comment>
<evidence type="ECO:0000256" key="1">
    <source>
        <dbReference type="ARBA" id="ARBA00010211"/>
    </source>
</evidence>
<dbReference type="STRING" id="479434.Sthe_3203"/>
<evidence type="ECO:0000313" key="6">
    <source>
        <dbReference type="Proteomes" id="UP000002027"/>
    </source>
</evidence>
<dbReference type="PANTHER" id="PTHR42796">
    <property type="entry name" value="FUMARYLACETOACETATE HYDROLASE DOMAIN-CONTAINING PROTEIN 2A-RELATED"/>
    <property type="match status" value="1"/>
</dbReference>
<dbReference type="EMBL" id="CP001824">
    <property type="protein sequence ID" value="ACZ40603.1"/>
    <property type="molecule type" value="Genomic_DNA"/>
</dbReference>
<dbReference type="AlphaFoldDB" id="D1C9W0"/>
<dbReference type="eggNOG" id="COG0179">
    <property type="taxonomic scope" value="Bacteria"/>
</dbReference>